<evidence type="ECO:0000313" key="4">
    <source>
        <dbReference type="Proteomes" id="UP001207742"/>
    </source>
</evidence>
<dbReference type="InterPro" id="IPR036508">
    <property type="entry name" value="Chitin-bd_dom_sf"/>
</dbReference>
<dbReference type="Proteomes" id="UP001207742">
    <property type="component" value="Unassembled WGS sequence"/>
</dbReference>
<keyword evidence="1" id="KW-0732">Signal</keyword>
<accession>A0ABT3IX48</accession>
<dbReference type="InterPro" id="IPR002557">
    <property type="entry name" value="Chitin-bd_dom"/>
</dbReference>
<proteinExistence type="predicted"/>
<dbReference type="PROSITE" id="PS50940">
    <property type="entry name" value="CHIT_BIND_II"/>
    <property type="match status" value="1"/>
</dbReference>
<gene>
    <name evidence="3" type="ORF">OL497_30710</name>
</gene>
<evidence type="ECO:0000256" key="1">
    <source>
        <dbReference type="SAM" id="SignalP"/>
    </source>
</evidence>
<dbReference type="RefSeq" id="WP_264735107.1">
    <property type="nucleotide sequence ID" value="NZ_JAPDNR010000001.1"/>
</dbReference>
<sequence length="131" mass="13966">MKYIKSMLVLFLFAVPAILNAQTMSTTPPITHEPVFLTVTSNAIGSGSLEASSAVKAPAAVTTPMSVFVCAASGRYANPDNCHAYIFCIRMADGTFQRRDYTCAAGMAFDANKKVCVTEATVSNPYPPCNN</sequence>
<dbReference type="Gene3D" id="2.170.140.10">
    <property type="entry name" value="Chitin binding domain"/>
    <property type="match status" value="1"/>
</dbReference>
<evidence type="ECO:0000259" key="2">
    <source>
        <dbReference type="PROSITE" id="PS50940"/>
    </source>
</evidence>
<name>A0ABT3IX48_9BACT</name>
<protein>
    <submittedName>
        <fullName evidence="3">Carbohydrate-binding module family 14 protein</fullName>
    </submittedName>
</protein>
<evidence type="ECO:0000313" key="3">
    <source>
        <dbReference type="EMBL" id="MCW3488305.1"/>
    </source>
</evidence>
<dbReference type="Pfam" id="PF01607">
    <property type="entry name" value="CBM_14"/>
    <property type="match status" value="1"/>
</dbReference>
<keyword evidence="4" id="KW-1185">Reference proteome</keyword>
<dbReference type="EMBL" id="JAPDNS010000002">
    <property type="protein sequence ID" value="MCW3488305.1"/>
    <property type="molecule type" value="Genomic_DNA"/>
</dbReference>
<reference evidence="3 4" key="1">
    <citation type="submission" date="2022-10" db="EMBL/GenBank/DDBJ databases">
        <title>Chitinophaga nivalis PC15 sp. nov., isolated from Pyeongchang county, South Korea.</title>
        <authorList>
            <person name="Trinh H.N."/>
        </authorList>
    </citation>
    <scope>NUCLEOTIDE SEQUENCE [LARGE SCALE GENOMIC DNA]</scope>
    <source>
        <strain evidence="3 4">PC14</strain>
    </source>
</reference>
<feature type="chain" id="PRO_5046232316" evidence="1">
    <location>
        <begin position="22"/>
        <end position="131"/>
    </location>
</feature>
<dbReference type="SUPFAM" id="SSF57625">
    <property type="entry name" value="Invertebrate chitin-binding proteins"/>
    <property type="match status" value="1"/>
</dbReference>
<comment type="caution">
    <text evidence="3">The sequence shown here is derived from an EMBL/GenBank/DDBJ whole genome shotgun (WGS) entry which is preliminary data.</text>
</comment>
<feature type="domain" description="Chitin-binding type-2" evidence="2">
    <location>
        <begin position="67"/>
        <end position="131"/>
    </location>
</feature>
<dbReference type="SMART" id="SM00494">
    <property type="entry name" value="ChtBD2"/>
    <property type="match status" value="1"/>
</dbReference>
<organism evidence="3 4">
    <name type="scientific">Chitinophaga nivalis</name>
    <dbReference type="NCBI Taxonomy" id="2991709"/>
    <lineage>
        <taxon>Bacteria</taxon>
        <taxon>Pseudomonadati</taxon>
        <taxon>Bacteroidota</taxon>
        <taxon>Chitinophagia</taxon>
        <taxon>Chitinophagales</taxon>
        <taxon>Chitinophagaceae</taxon>
        <taxon>Chitinophaga</taxon>
    </lineage>
</organism>
<feature type="signal peptide" evidence="1">
    <location>
        <begin position="1"/>
        <end position="21"/>
    </location>
</feature>